<reference evidence="1 2" key="1">
    <citation type="submission" date="2019-05" db="EMBL/GenBank/DDBJ databases">
        <authorList>
            <consortium name="Science for Life Laboratories"/>
        </authorList>
    </citation>
    <scope>NUCLEOTIDE SEQUENCE [LARGE SCALE GENOMIC DNA]</scope>
    <source>
        <strain evidence="1">Soil9</strain>
    </source>
</reference>
<dbReference type="RefSeq" id="WP_162666892.1">
    <property type="nucleotide sequence ID" value="NZ_LR593886.1"/>
</dbReference>
<keyword evidence="2" id="KW-1185">Reference proteome</keyword>
<name>A0A6P2CSQ2_9BACT</name>
<dbReference type="EMBL" id="LR593886">
    <property type="protein sequence ID" value="VTR91961.1"/>
    <property type="molecule type" value="Genomic_DNA"/>
</dbReference>
<dbReference type="AlphaFoldDB" id="A0A6P2CSQ2"/>
<sequence length="161" mass="17930">MTKSVLFAGVLGGLLGGFGGYALLRTLPSATKSAGGEKSAPSETRERADELVTKLRTGQEEEFFNMLRTGFVDPLNDEQFGRLRQGIVEWRQKFAQEYGAPGDFEFGRETVLSPSLVRVAYVVKHAHGAVVCFVIFYKPANDWRILAFSFKPLETAFDMLR</sequence>
<protein>
    <submittedName>
        <fullName evidence="1">Uncharacterized protein</fullName>
    </submittedName>
</protein>
<accession>A0A6P2CSQ2</accession>
<evidence type="ECO:0000313" key="2">
    <source>
        <dbReference type="Proteomes" id="UP000464178"/>
    </source>
</evidence>
<dbReference type="Proteomes" id="UP000464178">
    <property type="component" value="Chromosome"/>
</dbReference>
<evidence type="ECO:0000313" key="1">
    <source>
        <dbReference type="EMBL" id="VTR91961.1"/>
    </source>
</evidence>
<dbReference type="KEGG" id="gms:SOIL9_57530"/>
<proteinExistence type="predicted"/>
<gene>
    <name evidence="1" type="ORF">SOIL9_57530</name>
</gene>
<organism evidence="1 2">
    <name type="scientific">Gemmata massiliana</name>
    <dbReference type="NCBI Taxonomy" id="1210884"/>
    <lineage>
        <taxon>Bacteria</taxon>
        <taxon>Pseudomonadati</taxon>
        <taxon>Planctomycetota</taxon>
        <taxon>Planctomycetia</taxon>
        <taxon>Gemmatales</taxon>
        <taxon>Gemmataceae</taxon>
        <taxon>Gemmata</taxon>
    </lineage>
</organism>